<feature type="transmembrane region" description="Helical" evidence="7">
    <location>
        <begin position="66"/>
        <end position="86"/>
    </location>
</feature>
<feature type="transmembrane region" description="Helical" evidence="7">
    <location>
        <begin position="152"/>
        <end position="171"/>
    </location>
</feature>
<feature type="domain" description="EamA" evidence="8">
    <location>
        <begin position="7"/>
        <end position="138"/>
    </location>
</feature>
<sequence length="301" mass="32522">MTRKKSAFIGLFAVALIWGITYVLSAYLLKAFSPILLSFLRICMTGAWLAAFMNAQAIQHPSRKEWGLLIGSAIFFTLIQQPLYFIGLQLSTAANASLIYAVAPLATLILEVIFLKSKLHWSKMAGALIGFSGVLVIVIFSGQSLGLSIGDLYLIIAMLGLSISILFTPSLSKRMSPFSISLYSTLIGSILMVPMAAGERLIGVMEIHGSFFTWMLLLISGLLNVLAGLWWIRGIAEVGPGTAALFNNLPPFIAIIASYLFLGDAVYFTQLAGGVLIVAGVFISNHDLFKRVHGQSGLDIN</sequence>
<evidence type="ECO:0000256" key="5">
    <source>
        <dbReference type="ARBA" id="ARBA00022989"/>
    </source>
</evidence>
<keyword evidence="10" id="KW-1185">Reference proteome</keyword>
<gene>
    <name evidence="9" type="ORF">BC351_04710</name>
</gene>
<keyword evidence="3" id="KW-1003">Cell membrane</keyword>
<feature type="domain" description="EamA" evidence="8">
    <location>
        <begin position="149"/>
        <end position="284"/>
    </location>
</feature>
<feature type="transmembrane region" description="Helical" evidence="7">
    <location>
        <begin position="178"/>
        <end position="197"/>
    </location>
</feature>
<evidence type="ECO:0000256" key="2">
    <source>
        <dbReference type="ARBA" id="ARBA00007362"/>
    </source>
</evidence>
<dbReference type="RefSeq" id="WP_079413401.1">
    <property type="nucleotide sequence ID" value="NZ_MBTG01000012.1"/>
</dbReference>
<feature type="transmembrane region" description="Helical" evidence="7">
    <location>
        <begin position="209"/>
        <end position="232"/>
    </location>
</feature>
<dbReference type="Pfam" id="PF00892">
    <property type="entry name" value="EamA"/>
    <property type="match status" value="2"/>
</dbReference>
<evidence type="ECO:0000256" key="7">
    <source>
        <dbReference type="SAM" id="Phobius"/>
    </source>
</evidence>
<dbReference type="InterPro" id="IPR037185">
    <property type="entry name" value="EmrE-like"/>
</dbReference>
<evidence type="ECO:0000256" key="1">
    <source>
        <dbReference type="ARBA" id="ARBA00004651"/>
    </source>
</evidence>
<feature type="transmembrane region" description="Helical" evidence="7">
    <location>
        <begin position="244"/>
        <end position="261"/>
    </location>
</feature>
<feature type="transmembrane region" description="Helical" evidence="7">
    <location>
        <begin position="35"/>
        <end position="54"/>
    </location>
</feature>
<keyword evidence="5 7" id="KW-1133">Transmembrane helix</keyword>
<accession>A0A1V4HLP9</accession>
<dbReference type="InterPro" id="IPR050638">
    <property type="entry name" value="AA-Vitamin_Transporters"/>
</dbReference>
<comment type="caution">
    <text evidence="9">The sequence shown here is derived from an EMBL/GenBank/DDBJ whole genome shotgun (WGS) entry which is preliminary data.</text>
</comment>
<protein>
    <recommendedName>
        <fullName evidence="8">EamA domain-containing protein</fullName>
    </recommendedName>
</protein>
<dbReference type="PANTHER" id="PTHR32322:SF18">
    <property type="entry name" value="S-ADENOSYLMETHIONINE_S-ADENOSYLHOMOCYSTEINE TRANSPORTER"/>
    <property type="match status" value="1"/>
</dbReference>
<name>A0A1V4HLP9_9BACL</name>
<reference evidence="10" key="1">
    <citation type="submission" date="2016-07" db="EMBL/GenBank/DDBJ databases">
        <authorList>
            <person name="Florea S."/>
            <person name="Webb J.S."/>
            <person name="Jaromczyk J."/>
            <person name="Schardl C.L."/>
        </authorList>
    </citation>
    <scope>NUCLEOTIDE SEQUENCE [LARGE SCALE GENOMIC DNA]</scope>
    <source>
        <strain evidence="10">CY1</strain>
    </source>
</reference>
<feature type="transmembrane region" description="Helical" evidence="7">
    <location>
        <begin position="267"/>
        <end position="284"/>
    </location>
</feature>
<evidence type="ECO:0000313" key="9">
    <source>
        <dbReference type="EMBL" id="OPH57806.1"/>
    </source>
</evidence>
<organism evidence="9 10">
    <name type="scientific">Paenibacillus ferrarius</name>
    <dbReference type="NCBI Taxonomy" id="1469647"/>
    <lineage>
        <taxon>Bacteria</taxon>
        <taxon>Bacillati</taxon>
        <taxon>Bacillota</taxon>
        <taxon>Bacilli</taxon>
        <taxon>Bacillales</taxon>
        <taxon>Paenibacillaceae</taxon>
        <taxon>Paenibacillus</taxon>
    </lineage>
</organism>
<evidence type="ECO:0000256" key="4">
    <source>
        <dbReference type="ARBA" id="ARBA00022692"/>
    </source>
</evidence>
<keyword evidence="6 7" id="KW-0472">Membrane</keyword>
<evidence type="ECO:0000256" key="6">
    <source>
        <dbReference type="ARBA" id="ARBA00023136"/>
    </source>
</evidence>
<dbReference type="STRING" id="1469647.BC351_04710"/>
<keyword evidence="4 7" id="KW-0812">Transmembrane</keyword>
<dbReference type="EMBL" id="MBTG01000012">
    <property type="protein sequence ID" value="OPH57806.1"/>
    <property type="molecule type" value="Genomic_DNA"/>
</dbReference>
<dbReference type="Proteomes" id="UP000190626">
    <property type="component" value="Unassembled WGS sequence"/>
</dbReference>
<dbReference type="AlphaFoldDB" id="A0A1V4HLP9"/>
<dbReference type="OrthoDB" id="9805239at2"/>
<dbReference type="PANTHER" id="PTHR32322">
    <property type="entry name" value="INNER MEMBRANE TRANSPORTER"/>
    <property type="match status" value="1"/>
</dbReference>
<dbReference type="SUPFAM" id="SSF103481">
    <property type="entry name" value="Multidrug resistance efflux transporter EmrE"/>
    <property type="match status" value="2"/>
</dbReference>
<evidence type="ECO:0000313" key="10">
    <source>
        <dbReference type="Proteomes" id="UP000190626"/>
    </source>
</evidence>
<proteinExistence type="inferred from homology"/>
<evidence type="ECO:0000259" key="8">
    <source>
        <dbReference type="Pfam" id="PF00892"/>
    </source>
</evidence>
<comment type="similarity">
    <text evidence="2">Belongs to the EamA transporter family.</text>
</comment>
<feature type="transmembrane region" description="Helical" evidence="7">
    <location>
        <begin position="7"/>
        <end position="29"/>
    </location>
</feature>
<feature type="transmembrane region" description="Helical" evidence="7">
    <location>
        <begin position="127"/>
        <end position="146"/>
    </location>
</feature>
<comment type="subcellular location">
    <subcellularLocation>
        <location evidence="1">Cell membrane</location>
        <topology evidence="1">Multi-pass membrane protein</topology>
    </subcellularLocation>
</comment>
<dbReference type="GO" id="GO:0005886">
    <property type="term" value="C:plasma membrane"/>
    <property type="evidence" value="ECO:0007669"/>
    <property type="project" value="UniProtKB-SubCell"/>
</dbReference>
<evidence type="ECO:0000256" key="3">
    <source>
        <dbReference type="ARBA" id="ARBA00022475"/>
    </source>
</evidence>
<feature type="transmembrane region" description="Helical" evidence="7">
    <location>
        <begin position="98"/>
        <end position="115"/>
    </location>
</feature>
<dbReference type="InterPro" id="IPR000620">
    <property type="entry name" value="EamA_dom"/>
</dbReference>